<name>A0AB40ADR5_DROSZ</name>
<reference evidence="3" key="1">
    <citation type="submission" date="2025-08" db="UniProtKB">
        <authorList>
            <consortium name="RefSeq"/>
        </authorList>
    </citation>
    <scope>IDENTIFICATION</scope>
</reference>
<gene>
    <name evidence="3" type="primary">LOC108006553</name>
</gene>
<feature type="compositionally biased region" description="Low complexity" evidence="1">
    <location>
        <begin position="25"/>
        <end position="47"/>
    </location>
</feature>
<dbReference type="GeneID" id="108006553"/>
<evidence type="ECO:0000313" key="2">
    <source>
        <dbReference type="Proteomes" id="UP001652628"/>
    </source>
</evidence>
<dbReference type="Proteomes" id="UP001652628">
    <property type="component" value="Chromosome X"/>
</dbReference>
<protein>
    <submittedName>
        <fullName evidence="3">Fibrous sheath CABYR-binding protein-like</fullName>
    </submittedName>
</protein>
<evidence type="ECO:0000256" key="1">
    <source>
        <dbReference type="SAM" id="MobiDB-lite"/>
    </source>
</evidence>
<dbReference type="RefSeq" id="XP_036676685.2">
    <property type="nucleotide sequence ID" value="XM_036820790.3"/>
</dbReference>
<feature type="compositionally biased region" description="Basic and acidic residues" evidence="1">
    <location>
        <begin position="64"/>
        <end position="101"/>
    </location>
</feature>
<proteinExistence type="predicted"/>
<feature type="region of interest" description="Disordered" evidence="1">
    <location>
        <begin position="1"/>
        <end position="150"/>
    </location>
</feature>
<dbReference type="AlphaFoldDB" id="A0AB40ADR5"/>
<organism evidence="2 3">
    <name type="scientific">Drosophila suzukii</name>
    <name type="common">Spotted-wing drosophila fruit fly</name>
    <dbReference type="NCBI Taxonomy" id="28584"/>
    <lineage>
        <taxon>Eukaryota</taxon>
        <taxon>Metazoa</taxon>
        <taxon>Ecdysozoa</taxon>
        <taxon>Arthropoda</taxon>
        <taxon>Hexapoda</taxon>
        <taxon>Insecta</taxon>
        <taxon>Pterygota</taxon>
        <taxon>Neoptera</taxon>
        <taxon>Endopterygota</taxon>
        <taxon>Diptera</taxon>
        <taxon>Brachycera</taxon>
        <taxon>Muscomorpha</taxon>
        <taxon>Ephydroidea</taxon>
        <taxon>Drosophilidae</taxon>
        <taxon>Drosophila</taxon>
        <taxon>Sophophora</taxon>
    </lineage>
</organism>
<sequence>MADMPDLDSNEFFNQKEEKEASMNEEVPIETVATEPETAAPEMAAPTAKDEKPEIEADPPGNTDVKDLEKALMDGESSKKPDLDQQASGEEKENESKDNSLPKRLFQGLENDSAPPPAKRAKRREPEDMESEPQTEVPADLANDVDRPQT</sequence>
<evidence type="ECO:0000313" key="3">
    <source>
        <dbReference type="RefSeq" id="XP_036676685.2"/>
    </source>
</evidence>
<keyword evidence="2" id="KW-1185">Reference proteome</keyword>
<accession>A0AB40ADR5</accession>